<evidence type="ECO:0000313" key="4">
    <source>
        <dbReference type="EMBL" id="KAF5751257.1"/>
    </source>
</evidence>
<keyword evidence="1" id="KW-0862">Zinc</keyword>
<feature type="chain" id="PRO_5029870979" evidence="2">
    <location>
        <begin position="31"/>
        <end position="149"/>
    </location>
</feature>
<dbReference type="GO" id="GO:0008270">
    <property type="term" value="F:zinc ion binding"/>
    <property type="evidence" value="ECO:0007669"/>
    <property type="project" value="UniProtKB-KW"/>
</dbReference>
<name>A0A7J7DY54_TRIWF</name>
<keyword evidence="2" id="KW-0732">Signal</keyword>
<evidence type="ECO:0000313" key="5">
    <source>
        <dbReference type="Proteomes" id="UP000593562"/>
    </source>
</evidence>
<organism evidence="4 5">
    <name type="scientific">Tripterygium wilfordii</name>
    <name type="common">Thunder God vine</name>
    <dbReference type="NCBI Taxonomy" id="458696"/>
    <lineage>
        <taxon>Eukaryota</taxon>
        <taxon>Viridiplantae</taxon>
        <taxon>Streptophyta</taxon>
        <taxon>Embryophyta</taxon>
        <taxon>Tracheophyta</taxon>
        <taxon>Spermatophyta</taxon>
        <taxon>Magnoliopsida</taxon>
        <taxon>eudicotyledons</taxon>
        <taxon>Gunneridae</taxon>
        <taxon>Pentapetalae</taxon>
        <taxon>rosids</taxon>
        <taxon>fabids</taxon>
        <taxon>Celastrales</taxon>
        <taxon>Celastraceae</taxon>
        <taxon>Tripterygium</taxon>
    </lineage>
</organism>
<dbReference type="PANTHER" id="PTHR45676">
    <property type="entry name" value="RING-H2 FINGER PROTEIN ATL51-RELATED"/>
    <property type="match status" value="1"/>
</dbReference>
<dbReference type="Pfam" id="PF13639">
    <property type="entry name" value="zf-RING_2"/>
    <property type="match status" value="1"/>
</dbReference>
<keyword evidence="1" id="KW-0479">Metal-binding</keyword>
<reference evidence="4 5" key="1">
    <citation type="journal article" date="2020" name="Nat. Commun.">
        <title>Genome of Tripterygium wilfordii and identification of cytochrome P450 involved in triptolide biosynthesis.</title>
        <authorList>
            <person name="Tu L."/>
            <person name="Su P."/>
            <person name="Zhang Z."/>
            <person name="Gao L."/>
            <person name="Wang J."/>
            <person name="Hu T."/>
            <person name="Zhou J."/>
            <person name="Zhang Y."/>
            <person name="Zhao Y."/>
            <person name="Liu Y."/>
            <person name="Song Y."/>
            <person name="Tong Y."/>
            <person name="Lu Y."/>
            <person name="Yang J."/>
            <person name="Xu C."/>
            <person name="Jia M."/>
            <person name="Peters R.J."/>
            <person name="Huang L."/>
            <person name="Gao W."/>
        </authorList>
    </citation>
    <scope>NUCLEOTIDE SEQUENCE [LARGE SCALE GENOMIC DNA]</scope>
    <source>
        <strain evidence="5">cv. XIE 37</strain>
        <tissue evidence="4">Leaf</tissue>
    </source>
</reference>
<keyword evidence="1" id="KW-0863">Zinc-finger</keyword>
<evidence type="ECO:0000256" key="2">
    <source>
        <dbReference type="SAM" id="SignalP"/>
    </source>
</evidence>
<gene>
    <name evidence="4" type="ORF">HS088_TW02G00268</name>
</gene>
<protein>
    <submittedName>
        <fullName evidence="4">Putative RING-H2 finger protein ATL5F</fullName>
    </submittedName>
</protein>
<accession>A0A7J7DY54</accession>
<evidence type="ECO:0000256" key="1">
    <source>
        <dbReference type="PROSITE-ProRule" id="PRU00175"/>
    </source>
</evidence>
<comment type="caution">
    <text evidence="4">The sequence shown here is derived from an EMBL/GenBank/DDBJ whole genome shotgun (WGS) entry which is preliminary data.</text>
</comment>
<dbReference type="Gene3D" id="3.30.40.10">
    <property type="entry name" value="Zinc/RING finger domain, C3HC4 (zinc finger)"/>
    <property type="match status" value="1"/>
</dbReference>
<evidence type="ECO:0000259" key="3">
    <source>
        <dbReference type="PROSITE" id="PS50089"/>
    </source>
</evidence>
<dbReference type="PROSITE" id="PS50089">
    <property type="entry name" value="ZF_RING_2"/>
    <property type="match status" value="1"/>
</dbReference>
<dbReference type="Proteomes" id="UP000593562">
    <property type="component" value="Unassembled WGS sequence"/>
</dbReference>
<dbReference type="EMBL" id="JAAARO010000002">
    <property type="protein sequence ID" value="KAF5751257.1"/>
    <property type="molecule type" value="Genomic_DNA"/>
</dbReference>
<feature type="signal peptide" evidence="2">
    <location>
        <begin position="1"/>
        <end position="30"/>
    </location>
</feature>
<dbReference type="InterPro" id="IPR001841">
    <property type="entry name" value="Znf_RING"/>
</dbReference>
<dbReference type="SMART" id="SM00184">
    <property type="entry name" value="RING"/>
    <property type="match status" value="1"/>
</dbReference>
<sequence>MTSFLHSLSLNLMFIFIFLILLFLDWYCNARLQDIIAQNNNNNNQGANYLPPQQQYSGGLSRKNIISSCIVCQYNKSHHEEEEDSNNNDCVICLEKFEEGELCRVLNGCKHVYHQFCIDKWLFNDVHCPICRSSVRGERTVEDEVLDQV</sequence>
<keyword evidence="5" id="KW-1185">Reference proteome</keyword>
<dbReference type="AlphaFoldDB" id="A0A7J7DY54"/>
<dbReference type="GO" id="GO:0016567">
    <property type="term" value="P:protein ubiquitination"/>
    <property type="evidence" value="ECO:0007669"/>
    <property type="project" value="UniProtKB-UniPathway"/>
</dbReference>
<proteinExistence type="predicted"/>
<feature type="domain" description="RING-type" evidence="3">
    <location>
        <begin position="90"/>
        <end position="132"/>
    </location>
</feature>
<dbReference type="InterPro" id="IPR013083">
    <property type="entry name" value="Znf_RING/FYVE/PHD"/>
</dbReference>
<dbReference type="PANTHER" id="PTHR45676:SF62">
    <property type="entry name" value="RING-TYPE E3 UBIQUITIN TRANSFERASE"/>
    <property type="match status" value="1"/>
</dbReference>
<dbReference type="UniPathway" id="UPA00143"/>
<dbReference type="SUPFAM" id="SSF57850">
    <property type="entry name" value="RING/U-box"/>
    <property type="match status" value="1"/>
</dbReference>
<dbReference type="InParanoid" id="A0A7J7DY54"/>